<accession>A0A9X4SIP7</accession>
<proteinExistence type="predicted"/>
<evidence type="ECO:0000313" key="2">
    <source>
        <dbReference type="EMBL" id="MDG6895890.1"/>
    </source>
</evidence>
<evidence type="ECO:0000313" key="3">
    <source>
        <dbReference type="Proteomes" id="UP001155500"/>
    </source>
</evidence>
<sequence>MTQQDPELATVQYLRANPDFFQRHQDLLDELSVVHHKKGTLSLVEMQLQRQRDQIALLEAKLAELTQLAEYNANIFFSLMPLQQTLSQSQTLEQGVRVLNNWADTLGLQQAKILLLRDSWLPITDLPEQYWLDRKAFEVIRLERLGLRRFYLGQLSHKEKTLIFLPEELPVGSVACCLLGQGINQANAVLLFSSHDEKHFHLKQDTFFLQKLCEMLETHLQRWLADYQQ</sequence>
<gene>
    <name evidence="2" type="ORF">A6A20_09730</name>
</gene>
<organism evidence="2 3">
    <name type="scientific">Volucribacter amazonae</name>
    <dbReference type="NCBI Taxonomy" id="256731"/>
    <lineage>
        <taxon>Bacteria</taxon>
        <taxon>Pseudomonadati</taxon>
        <taxon>Pseudomonadota</taxon>
        <taxon>Gammaproteobacteria</taxon>
        <taxon>Pasteurellales</taxon>
        <taxon>Pasteurellaceae</taxon>
        <taxon>Volucribacter</taxon>
    </lineage>
</organism>
<keyword evidence="1" id="KW-0175">Coiled coil</keyword>
<dbReference type="EMBL" id="LWID01000001">
    <property type="protein sequence ID" value="MDG6895890.1"/>
    <property type="molecule type" value="Genomic_DNA"/>
</dbReference>
<dbReference type="Pfam" id="PF04340">
    <property type="entry name" value="DUF484"/>
    <property type="match status" value="1"/>
</dbReference>
<dbReference type="NCBIfam" id="NF008203">
    <property type="entry name" value="PRK10963.1"/>
    <property type="match status" value="1"/>
</dbReference>
<dbReference type="InterPro" id="IPR007435">
    <property type="entry name" value="DUF484"/>
</dbReference>
<evidence type="ECO:0008006" key="4">
    <source>
        <dbReference type="Google" id="ProtNLM"/>
    </source>
</evidence>
<dbReference type="InterPro" id="IPR029016">
    <property type="entry name" value="GAF-like_dom_sf"/>
</dbReference>
<feature type="coiled-coil region" evidence="1">
    <location>
        <begin position="41"/>
        <end position="68"/>
    </location>
</feature>
<dbReference type="PANTHER" id="PTHR38765">
    <property type="entry name" value="DUF484 DOMAIN-CONTAINING PROTEIN"/>
    <property type="match status" value="1"/>
</dbReference>
<dbReference type="RefSeq" id="WP_279573254.1">
    <property type="nucleotide sequence ID" value="NZ_LWID01000001.1"/>
</dbReference>
<dbReference type="Gene3D" id="3.30.450.40">
    <property type="match status" value="1"/>
</dbReference>
<reference evidence="2" key="1">
    <citation type="submission" date="2016-03" db="EMBL/GenBank/DDBJ databases">
        <title>Co-evolution between Pasteurellaceae and their hosts.</title>
        <authorList>
            <person name="Hansen M.J."/>
            <person name="Bojesen A.M."/>
            <person name="Planet P."/>
        </authorList>
    </citation>
    <scope>NUCLEOTIDE SEQUENCE</scope>
    <source>
        <strain evidence="2">146/S8/89</strain>
    </source>
</reference>
<protein>
    <recommendedName>
        <fullName evidence="4">DUF484 family protein</fullName>
    </recommendedName>
</protein>
<keyword evidence="3" id="KW-1185">Reference proteome</keyword>
<dbReference type="PANTHER" id="PTHR38765:SF1">
    <property type="entry name" value="DUF484 DOMAIN-CONTAINING PROTEIN"/>
    <property type="match status" value="1"/>
</dbReference>
<dbReference type="Proteomes" id="UP001155500">
    <property type="component" value="Unassembled WGS sequence"/>
</dbReference>
<evidence type="ECO:0000256" key="1">
    <source>
        <dbReference type="SAM" id="Coils"/>
    </source>
</evidence>
<dbReference type="AlphaFoldDB" id="A0A9X4SIP7"/>
<name>A0A9X4SIP7_9PAST</name>
<comment type="caution">
    <text evidence="2">The sequence shown here is derived from an EMBL/GenBank/DDBJ whole genome shotgun (WGS) entry which is preliminary data.</text>
</comment>